<dbReference type="SUPFAM" id="SSF55811">
    <property type="entry name" value="Nudix"/>
    <property type="match status" value="1"/>
</dbReference>
<evidence type="ECO:0000256" key="5">
    <source>
        <dbReference type="HAMAP-Rule" id="MF_03052"/>
    </source>
</evidence>
<dbReference type="GeneID" id="17261392"/>
<keyword evidence="4 5" id="KW-0501">Molybdenum cofactor biosynthesis</keyword>
<protein>
    <recommendedName>
        <fullName evidence="5">Molybdopterin synthase catalytic subunit</fullName>
        <ecNumber evidence="5">2.8.1.12</ecNumber>
    </recommendedName>
    <alternativeName>
        <fullName evidence="5">Molybdenum cofactor synthesis protein 2 large subunit</fullName>
    </alternativeName>
    <alternativeName>
        <fullName evidence="5">Molybdenum cofactor synthesis protein 2B</fullName>
        <shortName evidence="5">MOCS2B</shortName>
    </alternativeName>
</protein>
<dbReference type="FunFam" id="3.90.1170.40:FF:000002">
    <property type="entry name" value="Molybdopterin synthase catalytic subunit"/>
    <property type="match status" value="1"/>
</dbReference>
<proteinExistence type="inferred from homology"/>
<dbReference type="UniPathway" id="UPA00344"/>
<dbReference type="InterPro" id="IPR000086">
    <property type="entry name" value="NUDIX_hydrolase_dom"/>
</dbReference>
<feature type="binding site" evidence="5">
    <location>
        <position position="297"/>
    </location>
    <ligand>
        <name>substrate</name>
    </ligand>
</feature>
<dbReference type="PaxDb" id="2903-EOD15248"/>
<dbReference type="EnsemblProtists" id="EOD15248">
    <property type="protein sequence ID" value="EOD15248"/>
    <property type="gene ID" value="EMIHUDRAFT_470562"/>
</dbReference>
<dbReference type="Gene3D" id="3.90.79.10">
    <property type="entry name" value="Nucleoside Triphosphate Pyrophosphohydrolase"/>
    <property type="match status" value="1"/>
</dbReference>
<dbReference type="Proteomes" id="UP000013827">
    <property type="component" value="Unassembled WGS sequence"/>
</dbReference>
<dbReference type="EC" id="2.8.1.12" evidence="5"/>
<dbReference type="PANTHER" id="PTHR23404">
    <property type="entry name" value="MOLYBDOPTERIN SYNTHASE RELATED"/>
    <property type="match status" value="1"/>
</dbReference>
<evidence type="ECO:0000256" key="4">
    <source>
        <dbReference type="ARBA" id="ARBA00023150"/>
    </source>
</evidence>
<name>A0A0D3IVG3_EMIH1</name>
<keyword evidence="3" id="KW-0378">Hydrolase</keyword>
<evidence type="ECO:0000256" key="1">
    <source>
        <dbReference type="ARBA" id="ARBA00022490"/>
    </source>
</evidence>
<accession>A0A0D3IVG3</accession>
<reference evidence="8" key="1">
    <citation type="journal article" date="2013" name="Nature">
        <title>Pan genome of the phytoplankton Emiliania underpins its global distribution.</title>
        <authorList>
            <person name="Read B.A."/>
            <person name="Kegel J."/>
            <person name="Klute M.J."/>
            <person name="Kuo A."/>
            <person name="Lefebvre S.C."/>
            <person name="Maumus F."/>
            <person name="Mayer C."/>
            <person name="Miller J."/>
            <person name="Monier A."/>
            <person name="Salamov A."/>
            <person name="Young J."/>
            <person name="Aguilar M."/>
            <person name="Claverie J.M."/>
            <person name="Frickenhaus S."/>
            <person name="Gonzalez K."/>
            <person name="Herman E.K."/>
            <person name="Lin Y.C."/>
            <person name="Napier J."/>
            <person name="Ogata H."/>
            <person name="Sarno A.F."/>
            <person name="Shmutz J."/>
            <person name="Schroeder D."/>
            <person name="de Vargas C."/>
            <person name="Verret F."/>
            <person name="von Dassow P."/>
            <person name="Valentin K."/>
            <person name="Van de Peer Y."/>
            <person name="Wheeler G."/>
            <person name="Dacks J.B."/>
            <person name="Delwiche C.F."/>
            <person name="Dyhrman S.T."/>
            <person name="Glockner G."/>
            <person name="John U."/>
            <person name="Richards T."/>
            <person name="Worden A.Z."/>
            <person name="Zhang X."/>
            <person name="Grigoriev I.V."/>
            <person name="Allen A.E."/>
            <person name="Bidle K."/>
            <person name="Borodovsky M."/>
            <person name="Bowler C."/>
            <person name="Brownlee C."/>
            <person name="Cock J.M."/>
            <person name="Elias M."/>
            <person name="Gladyshev V.N."/>
            <person name="Groth M."/>
            <person name="Guda C."/>
            <person name="Hadaegh A."/>
            <person name="Iglesias-Rodriguez M.D."/>
            <person name="Jenkins J."/>
            <person name="Jones B.M."/>
            <person name="Lawson T."/>
            <person name="Leese F."/>
            <person name="Lindquist E."/>
            <person name="Lobanov A."/>
            <person name="Lomsadze A."/>
            <person name="Malik S.B."/>
            <person name="Marsh M.E."/>
            <person name="Mackinder L."/>
            <person name="Mock T."/>
            <person name="Mueller-Roeber B."/>
            <person name="Pagarete A."/>
            <person name="Parker M."/>
            <person name="Probert I."/>
            <person name="Quesneville H."/>
            <person name="Raines C."/>
            <person name="Rensing S.A."/>
            <person name="Riano-Pachon D.M."/>
            <person name="Richier S."/>
            <person name="Rokitta S."/>
            <person name="Shiraiwa Y."/>
            <person name="Soanes D.M."/>
            <person name="van der Giezen M."/>
            <person name="Wahlund T.M."/>
            <person name="Williams B."/>
            <person name="Wilson W."/>
            <person name="Wolfe G."/>
            <person name="Wurch L.L."/>
        </authorList>
    </citation>
    <scope>NUCLEOTIDE SEQUENCE</scope>
</reference>
<dbReference type="RefSeq" id="XP_005767677.1">
    <property type="nucleotide sequence ID" value="XM_005767620.1"/>
</dbReference>
<dbReference type="Pfam" id="PF00293">
    <property type="entry name" value="NUDIX"/>
    <property type="match status" value="1"/>
</dbReference>
<dbReference type="GO" id="GO:0030366">
    <property type="term" value="F:molybdopterin synthase activity"/>
    <property type="evidence" value="ECO:0007669"/>
    <property type="project" value="UniProtKB-UniRule"/>
</dbReference>
<keyword evidence="8" id="KW-1185">Reference proteome</keyword>
<evidence type="ECO:0000259" key="6">
    <source>
        <dbReference type="PROSITE" id="PS51462"/>
    </source>
</evidence>
<dbReference type="InterPro" id="IPR015797">
    <property type="entry name" value="NUDIX_hydrolase-like_dom_sf"/>
</dbReference>
<dbReference type="InterPro" id="IPR036563">
    <property type="entry name" value="MoaE_sf"/>
</dbReference>
<dbReference type="GO" id="GO:0006777">
    <property type="term" value="P:Mo-molybdopterin cofactor biosynthetic process"/>
    <property type="evidence" value="ECO:0007669"/>
    <property type="project" value="UniProtKB-UniRule"/>
</dbReference>
<dbReference type="STRING" id="2903.R1BYF7"/>
<evidence type="ECO:0000313" key="7">
    <source>
        <dbReference type="EnsemblProtists" id="EOD15248"/>
    </source>
</evidence>
<feature type="binding site" evidence="5">
    <location>
        <begin position="281"/>
        <end position="282"/>
    </location>
    <ligand>
        <name>substrate</name>
    </ligand>
</feature>
<dbReference type="InterPro" id="IPR003448">
    <property type="entry name" value="Mopterin_biosynth_MoaE"/>
</dbReference>
<keyword evidence="1 5" id="KW-0963">Cytoplasm</keyword>
<dbReference type="CDD" id="cd04678">
    <property type="entry name" value="NUDIX_MTH2_Nudt15"/>
    <property type="match status" value="1"/>
</dbReference>
<dbReference type="AlphaFoldDB" id="A0A0D3IVG3"/>
<organism evidence="7 8">
    <name type="scientific">Emiliania huxleyi (strain CCMP1516)</name>
    <dbReference type="NCBI Taxonomy" id="280463"/>
    <lineage>
        <taxon>Eukaryota</taxon>
        <taxon>Haptista</taxon>
        <taxon>Haptophyta</taxon>
        <taxon>Prymnesiophyceae</taxon>
        <taxon>Isochrysidales</taxon>
        <taxon>Noelaerhabdaceae</taxon>
        <taxon>Emiliania</taxon>
    </lineage>
</organism>
<dbReference type="CDD" id="cd00756">
    <property type="entry name" value="MoaE"/>
    <property type="match status" value="1"/>
</dbReference>
<dbReference type="Gene3D" id="3.90.1170.40">
    <property type="entry name" value="Molybdopterin biosynthesis MoaE subunit"/>
    <property type="match status" value="1"/>
</dbReference>
<dbReference type="PROSITE" id="PS51462">
    <property type="entry name" value="NUDIX"/>
    <property type="match status" value="1"/>
</dbReference>
<sequence>MPPKVGVGIGVLVIDGGRLLLGLRRGSHGSGTWALPGGWLEEGEAFEACALRELEEETGLGAAQVFASGAAVIPVVSNNVIDGKVHSVTVFVRVPLGAAPDSAGGAAAEPRVMEPDKCVEWRWCDLAQPLPAPLFPPLAFLADSAYWRDTVLPTALPAGRVASTTPGAAPSGVGGASTDDPRDTVLLTPLPLPCGSLVPRVVCPTAGAVATFTGTTRETFEGRAVVRLEYEAYEAMARKEMLALCAAVRARWPVRHIAIAHRTGTVPVTEASVEIAISSAHRAEALAACAFAIDELKAQVPIWKKEVYEDEQAVWKANREAAHAAVKAGNTILHYGGREPIICKQAGVPCVDVLHILRYAFGAEGNGSYRNTKVKWSWAAPFISWLFGRHYTHDAPGDCENVGRFLFALLAGLVRHHGV</sequence>
<dbReference type="InterPro" id="IPR028888">
    <property type="entry name" value="MOCS2B_euk"/>
</dbReference>
<dbReference type="GO" id="GO:0016787">
    <property type="term" value="F:hydrolase activity"/>
    <property type="evidence" value="ECO:0007669"/>
    <property type="project" value="UniProtKB-KW"/>
</dbReference>
<comment type="similarity">
    <text evidence="5">Belongs to the MoaE family. MOCS2B subfamily.</text>
</comment>
<dbReference type="KEGG" id="ehx:EMIHUDRAFT_470562"/>
<comment type="catalytic activity">
    <reaction evidence="5">
        <text>2 [molybdopterin-synthase sulfur-carrier protein]-C-terminal-Gly-aminoethanethioate + cyclic pyranopterin phosphate + H2O = molybdopterin + 2 [molybdopterin-synthase sulfur-carrier protein]-C-terminal Gly-Gly + 2 H(+)</text>
        <dbReference type="Rhea" id="RHEA:26333"/>
        <dbReference type="Rhea" id="RHEA-COMP:12202"/>
        <dbReference type="Rhea" id="RHEA-COMP:19907"/>
        <dbReference type="ChEBI" id="CHEBI:15377"/>
        <dbReference type="ChEBI" id="CHEBI:15378"/>
        <dbReference type="ChEBI" id="CHEBI:58698"/>
        <dbReference type="ChEBI" id="CHEBI:59648"/>
        <dbReference type="ChEBI" id="CHEBI:90778"/>
        <dbReference type="ChEBI" id="CHEBI:232372"/>
        <dbReference type="EC" id="2.8.1.12"/>
    </reaction>
</comment>
<evidence type="ECO:0000256" key="2">
    <source>
        <dbReference type="ARBA" id="ARBA00022679"/>
    </source>
</evidence>
<reference evidence="7" key="2">
    <citation type="submission" date="2024-10" db="UniProtKB">
        <authorList>
            <consortium name="EnsemblProtists"/>
        </authorList>
    </citation>
    <scope>IDENTIFICATION</scope>
</reference>
<keyword evidence="2 5" id="KW-0808">Transferase</keyword>
<dbReference type="eggNOG" id="KOG3307">
    <property type="taxonomic scope" value="Eukaryota"/>
</dbReference>
<dbReference type="SUPFAM" id="SSF54690">
    <property type="entry name" value="Molybdopterin synthase subunit MoaE"/>
    <property type="match status" value="1"/>
</dbReference>
<dbReference type="PRINTS" id="PR00502">
    <property type="entry name" value="NUDIXFAMILY"/>
</dbReference>
<comment type="pathway">
    <text evidence="5">Cofactor biosynthesis; molybdopterin biosynthesis.</text>
</comment>
<dbReference type="GO" id="GO:1990140">
    <property type="term" value="C:molybdopterin synthase complex"/>
    <property type="evidence" value="ECO:0007669"/>
    <property type="project" value="UniProtKB-UniRule"/>
</dbReference>
<comment type="subunit">
    <text evidence="5">Heterotetramer; composed of 2 small (MOCS2A) and 2 large (MOCS2B) subunits.</text>
</comment>
<comment type="subcellular location">
    <subcellularLocation>
        <location evidence="5">Cytoplasm</location>
    </subcellularLocation>
</comment>
<feature type="binding site" evidence="5">
    <location>
        <begin position="304"/>
        <end position="306"/>
    </location>
    <ligand>
        <name>substrate</name>
    </ligand>
</feature>
<evidence type="ECO:0000256" key="3">
    <source>
        <dbReference type="ARBA" id="ARBA00022801"/>
    </source>
</evidence>
<comment type="function">
    <text evidence="5">Catalytic subunit of the molybdopterin synthase complex, a complex that catalyzes the conversion of precursor Z into molybdopterin. Acts by mediating the incorporation of 2 sulfur atoms from thiocarboxylated MOCS2A into precursor Z to generate a dithiolene group.</text>
</comment>
<dbReference type="Pfam" id="PF02391">
    <property type="entry name" value="MoaE"/>
    <property type="match status" value="1"/>
</dbReference>
<dbReference type="PROSITE" id="PS00893">
    <property type="entry name" value="NUDIX_BOX"/>
    <property type="match status" value="1"/>
</dbReference>
<feature type="domain" description="Nudix hydrolase" evidence="6">
    <location>
        <begin position="2"/>
        <end position="146"/>
    </location>
</feature>
<dbReference type="HAMAP" id="MF_03052">
    <property type="entry name" value="MOC2B"/>
    <property type="match status" value="1"/>
</dbReference>
<dbReference type="HOGENOM" id="CLU_054302_0_0_1"/>
<dbReference type="InterPro" id="IPR020084">
    <property type="entry name" value="NUDIX_hydrolase_CS"/>
</dbReference>
<evidence type="ECO:0000313" key="8">
    <source>
        <dbReference type="Proteomes" id="UP000013827"/>
    </source>
</evidence>
<dbReference type="InterPro" id="IPR020476">
    <property type="entry name" value="Nudix_hydrolase"/>
</dbReference>